<reference evidence="1" key="3">
    <citation type="submission" date="2023-07" db="EMBL/GenBank/DDBJ databases">
        <title>Genome content predicts the carbon catabolic preferences of heterotrophic bacteria.</title>
        <authorList>
            <person name="Gralka M."/>
        </authorList>
    </citation>
    <scope>NUCLEOTIDE SEQUENCE</scope>
    <source>
        <strain evidence="1">G2M05</strain>
    </source>
</reference>
<dbReference type="Proteomes" id="UP001170624">
    <property type="component" value="Unassembled WGS sequence"/>
</dbReference>
<evidence type="ECO:0000313" key="1">
    <source>
        <dbReference type="EMBL" id="MDO6541442.1"/>
    </source>
</evidence>
<evidence type="ECO:0000313" key="4">
    <source>
        <dbReference type="Proteomes" id="UP001170624"/>
    </source>
</evidence>
<reference evidence="2 3" key="1">
    <citation type="journal article" date="2016" name="Antonie Van Leeuwenhoek">
        <title>Photobacterium sanguinicancri sp. nov. isolated from marine animals.</title>
        <authorList>
            <person name="Gomez-Gil B."/>
            <person name="Roque A."/>
            <person name="Rotllant G."/>
            <person name="Romalde J.L."/>
            <person name="Doce A."/>
            <person name="Eggermont M."/>
            <person name="Defoirdt T."/>
        </authorList>
    </citation>
    <scope>NUCLEOTIDE SEQUENCE [LARGE SCALE GENOMIC DNA]</scope>
    <source>
        <strain evidence="2 3">CAIM 1827</strain>
    </source>
</reference>
<protein>
    <submittedName>
        <fullName evidence="1">Uncharacterized protein</fullName>
    </submittedName>
</protein>
<dbReference type="EMBL" id="JAUOPU010000002">
    <property type="protein sequence ID" value="MDO6541442.1"/>
    <property type="molecule type" value="Genomic_DNA"/>
</dbReference>
<dbReference type="EMBL" id="NOIF01000119">
    <property type="protein sequence ID" value="OZS42864.1"/>
    <property type="molecule type" value="Genomic_DNA"/>
</dbReference>
<dbReference type="RefSeq" id="WP_062692182.1">
    <property type="nucleotide sequence ID" value="NZ_AP024851.1"/>
</dbReference>
<reference evidence="2" key="2">
    <citation type="submission" date="2017-07" db="EMBL/GenBank/DDBJ databases">
        <authorList>
            <person name="Gomez-Gil B."/>
            <person name="Enciso-Ibarra K."/>
        </authorList>
    </citation>
    <scope>NUCLEOTIDE SEQUENCE</scope>
    <source>
        <strain evidence="2">CAIM 1827</strain>
    </source>
</reference>
<evidence type="ECO:0000313" key="3">
    <source>
        <dbReference type="Proteomes" id="UP000215999"/>
    </source>
</evidence>
<organism evidence="1 4">
    <name type="scientific">Photobacterium sanguinicancri</name>
    <dbReference type="NCBI Taxonomy" id="875932"/>
    <lineage>
        <taxon>Bacteria</taxon>
        <taxon>Pseudomonadati</taxon>
        <taxon>Pseudomonadota</taxon>
        <taxon>Gammaproteobacteria</taxon>
        <taxon>Vibrionales</taxon>
        <taxon>Vibrionaceae</taxon>
        <taxon>Photobacterium</taxon>
    </lineage>
</organism>
<proteinExistence type="predicted"/>
<sequence>MSLIRIPSRAVELLSTPPYLPFKDEMLTLEPTGFVARLIKETASADELGKLGLRVRVIQVGKACLAIESVVPVDLSVEYQLSLFRLGQLDGMVTELLTKQSGLYHYLFKTNKMFNEGQLSHFY</sequence>
<accession>A0AAW7Y3A7</accession>
<evidence type="ECO:0000313" key="2">
    <source>
        <dbReference type="EMBL" id="OZS42864.1"/>
    </source>
</evidence>
<dbReference type="Proteomes" id="UP000215999">
    <property type="component" value="Unassembled WGS sequence"/>
</dbReference>
<gene>
    <name evidence="2" type="ORF">ASV53_16230</name>
    <name evidence="1" type="ORF">Q4568_02795</name>
</gene>
<name>A0AAW7Y3A7_9GAMM</name>
<comment type="caution">
    <text evidence="1">The sequence shown here is derived from an EMBL/GenBank/DDBJ whole genome shotgun (WGS) entry which is preliminary data.</text>
</comment>
<dbReference type="AlphaFoldDB" id="A0AAW7Y3A7"/>
<keyword evidence="3" id="KW-1185">Reference proteome</keyword>